<evidence type="ECO:0000256" key="1">
    <source>
        <dbReference type="SAM" id="MobiDB-lite"/>
    </source>
</evidence>
<dbReference type="Proteomes" id="UP000199445">
    <property type="component" value="Unassembled WGS sequence"/>
</dbReference>
<evidence type="ECO:0000256" key="2">
    <source>
        <dbReference type="SAM" id="SignalP"/>
    </source>
</evidence>
<reference evidence="3 4" key="1">
    <citation type="submission" date="2016-10" db="EMBL/GenBank/DDBJ databases">
        <authorList>
            <person name="de Groot N.N."/>
        </authorList>
    </citation>
    <scope>NUCLEOTIDE SEQUENCE [LARGE SCALE GENOMIC DNA]</scope>
    <source>
        <strain evidence="3 4">IBRC-M 10445</strain>
    </source>
</reference>
<dbReference type="EMBL" id="FOSC01000009">
    <property type="protein sequence ID" value="SFK01818.1"/>
    <property type="molecule type" value="Genomic_DNA"/>
</dbReference>
<name>A0A1I3W2J5_9GAMM</name>
<feature type="chain" id="PRO_5011589657" evidence="2">
    <location>
        <begin position="22"/>
        <end position="247"/>
    </location>
</feature>
<sequence>MSFAKNSVIKFYLMAAVASFALFGCDASYDSSNSTNASDSENEAKHERISYPPEGYSVSVSSERLNDSKVYLELSTNIPGTIELMVGISLAGQAADDTWIGKNERVRLVNGNGQVTFDVSDLPSGQYEVEATFYPRWGFQDEESRLSGVDQRLEHRHPIKLMGSGEPAELAAQRNENQKWVRENIIMGSEWDPEFWKGRFGEWKEFPVRTRNPDIISNYYFESLDMTIIVNTLKDEIVVWRMGRDGL</sequence>
<evidence type="ECO:0000313" key="3">
    <source>
        <dbReference type="EMBL" id="SFK01818.1"/>
    </source>
</evidence>
<dbReference type="RefSeq" id="WP_091705371.1">
    <property type="nucleotide sequence ID" value="NZ_BMYN01000005.1"/>
</dbReference>
<proteinExistence type="predicted"/>
<protein>
    <submittedName>
        <fullName evidence="3">Uncharacterized protein</fullName>
    </submittedName>
</protein>
<dbReference type="PROSITE" id="PS51257">
    <property type="entry name" value="PROKAR_LIPOPROTEIN"/>
    <property type="match status" value="1"/>
</dbReference>
<gene>
    <name evidence="3" type="ORF">SAMN05216429_1093</name>
</gene>
<dbReference type="AlphaFoldDB" id="A0A1I3W2J5"/>
<keyword evidence="4" id="KW-1185">Reference proteome</keyword>
<feature type="signal peptide" evidence="2">
    <location>
        <begin position="1"/>
        <end position="21"/>
    </location>
</feature>
<feature type="region of interest" description="Disordered" evidence="1">
    <location>
        <begin position="33"/>
        <end position="55"/>
    </location>
</feature>
<evidence type="ECO:0000313" key="4">
    <source>
        <dbReference type="Proteomes" id="UP000199445"/>
    </source>
</evidence>
<organism evidence="3 4">
    <name type="scientific">Marinobacter persicus</name>
    <dbReference type="NCBI Taxonomy" id="930118"/>
    <lineage>
        <taxon>Bacteria</taxon>
        <taxon>Pseudomonadati</taxon>
        <taxon>Pseudomonadota</taxon>
        <taxon>Gammaproteobacteria</taxon>
        <taxon>Pseudomonadales</taxon>
        <taxon>Marinobacteraceae</taxon>
        <taxon>Marinobacter</taxon>
    </lineage>
</organism>
<accession>A0A1I3W2J5</accession>
<keyword evidence="2" id="KW-0732">Signal</keyword>
<dbReference type="OrthoDB" id="8478067at2"/>